<reference evidence="4" key="1">
    <citation type="journal article" date="2019" name="Int. J. Syst. Evol. Microbiol.">
        <title>The Global Catalogue of Microorganisms (GCM) 10K type strain sequencing project: providing services to taxonomists for standard genome sequencing and annotation.</title>
        <authorList>
            <consortium name="The Broad Institute Genomics Platform"/>
            <consortium name="The Broad Institute Genome Sequencing Center for Infectious Disease"/>
            <person name="Wu L."/>
            <person name="Ma J."/>
        </authorList>
    </citation>
    <scope>NUCLEOTIDE SEQUENCE [LARGE SCALE GENOMIC DNA]</scope>
    <source>
        <strain evidence="4">KCTC 23707</strain>
    </source>
</reference>
<feature type="domain" description="Glycosyl transferase family 25" evidence="2">
    <location>
        <begin position="16"/>
        <end position="176"/>
    </location>
</feature>
<dbReference type="Proteomes" id="UP001597373">
    <property type="component" value="Unassembled WGS sequence"/>
</dbReference>
<keyword evidence="4" id="KW-1185">Reference proteome</keyword>
<gene>
    <name evidence="3" type="ORF">ACFSMZ_08685</name>
</gene>
<dbReference type="InterPro" id="IPR002654">
    <property type="entry name" value="Glyco_trans_25"/>
</dbReference>
<dbReference type="CDD" id="cd06532">
    <property type="entry name" value="Glyco_transf_25"/>
    <property type="match status" value="1"/>
</dbReference>
<feature type="compositionally biased region" description="Polar residues" evidence="1">
    <location>
        <begin position="288"/>
        <end position="298"/>
    </location>
</feature>
<sequence>MEIPCYILTIDSEGGARRLNATRQLRELGLQEIFVAGYLKSDPGIRAEYNHWMNLLRSKRSLTEGEIAVYCGHRKVWREFLSSGHSHALVLEDDFCVTDAGRMKEAIRDALNHAHVWDILKFFDFRPKRVIECRQLDGTTVVRYKYAASGAVAYLISRKAARQLLRRKRFFRAVDDDFSWPWELDLTVWSVSPNLVTEISHELGGSLLEQERQTRRERRNVLRSLWGNVIQAYKLIRSFIYNLGSKGRTTGGKRTGTVPDQQGTHRTAAVDTSGWRVSGSRSGDVESATHSSFPETVS</sequence>
<comment type="caution">
    <text evidence="3">The sequence shown here is derived from an EMBL/GenBank/DDBJ whole genome shotgun (WGS) entry which is preliminary data.</text>
</comment>
<dbReference type="EMBL" id="JBHUIR010000029">
    <property type="protein sequence ID" value="MFD2259840.1"/>
    <property type="molecule type" value="Genomic_DNA"/>
</dbReference>
<dbReference type="RefSeq" id="WP_378188485.1">
    <property type="nucleotide sequence ID" value="NZ_JBHUIR010000029.1"/>
</dbReference>
<dbReference type="Pfam" id="PF01755">
    <property type="entry name" value="Glyco_transf_25"/>
    <property type="match status" value="1"/>
</dbReference>
<proteinExistence type="predicted"/>
<evidence type="ECO:0000313" key="3">
    <source>
        <dbReference type="EMBL" id="MFD2259840.1"/>
    </source>
</evidence>
<evidence type="ECO:0000313" key="4">
    <source>
        <dbReference type="Proteomes" id="UP001597373"/>
    </source>
</evidence>
<accession>A0ABW5DKG0</accession>
<name>A0ABW5DKG0_9HYPH</name>
<feature type="region of interest" description="Disordered" evidence="1">
    <location>
        <begin position="250"/>
        <end position="298"/>
    </location>
</feature>
<protein>
    <submittedName>
        <fullName evidence="3">Glycosyltransferase family 25 protein</fullName>
    </submittedName>
</protein>
<organism evidence="3 4">
    <name type="scientific">Chelativorans composti</name>
    <dbReference type="NCBI Taxonomy" id="768533"/>
    <lineage>
        <taxon>Bacteria</taxon>
        <taxon>Pseudomonadati</taxon>
        <taxon>Pseudomonadota</taxon>
        <taxon>Alphaproteobacteria</taxon>
        <taxon>Hyphomicrobiales</taxon>
        <taxon>Phyllobacteriaceae</taxon>
        <taxon>Chelativorans</taxon>
    </lineage>
</organism>
<evidence type="ECO:0000256" key="1">
    <source>
        <dbReference type="SAM" id="MobiDB-lite"/>
    </source>
</evidence>
<evidence type="ECO:0000259" key="2">
    <source>
        <dbReference type="Pfam" id="PF01755"/>
    </source>
</evidence>